<dbReference type="OrthoDB" id="9767869at2"/>
<dbReference type="InterPro" id="IPR036922">
    <property type="entry name" value="Rieske_2Fe-2S_sf"/>
</dbReference>
<dbReference type="PRINTS" id="PR00162">
    <property type="entry name" value="RIESKE"/>
</dbReference>
<keyword evidence="1" id="KW-0001">2Fe-2S</keyword>
<comment type="caution">
    <text evidence="8">The sequence shown here is derived from an EMBL/GenBank/DDBJ whole genome shotgun (WGS) entry which is preliminary data.</text>
</comment>
<protein>
    <submittedName>
        <fullName evidence="8">FAD-dependent oxidoreductase</fullName>
    </submittedName>
</protein>
<dbReference type="GO" id="GO:0005737">
    <property type="term" value="C:cytoplasm"/>
    <property type="evidence" value="ECO:0007669"/>
    <property type="project" value="TreeGrafter"/>
</dbReference>
<keyword evidence="9" id="KW-1185">Reference proteome</keyword>
<dbReference type="Pfam" id="PF01266">
    <property type="entry name" value="DAO"/>
    <property type="match status" value="1"/>
</dbReference>
<dbReference type="SUPFAM" id="SSF50022">
    <property type="entry name" value="ISP domain"/>
    <property type="match status" value="1"/>
</dbReference>
<keyword evidence="4" id="KW-0411">Iron-sulfur</keyword>
<evidence type="ECO:0000256" key="6">
    <source>
        <dbReference type="SAM" id="MobiDB-lite"/>
    </source>
</evidence>
<dbReference type="GO" id="GO:0046872">
    <property type="term" value="F:metal ion binding"/>
    <property type="evidence" value="ECO:0007669"/>
    <property type="project" value="UniProtKB-KW"/>
</dbReference>
<accession>A0A4Z0GIH3</accession>
<organism evidence="8 9">
    <name type="scientific">Sporolactobacillus shoreae</name>
    <dbReference type="NCBI Taxonomy" id="1465501"/>
    <lineage>
        <taxon>Bacteria</taxon>
        <taxon>Bacillati</taxon>
        <taxon>Bacillota</taxon>
        <taxon>Bacilli</taxon>
        <taxon>Bacillales</taxon>
        <taxon>Sporolactobacillaceae</taxon>
        <taxon>Sporolactobacillus</taxon>
    </lineage>
</organism>
<evidence type="ECO:0000256" key="5">
    <source>
        <dbReference type="ARBA" id="ARBA00023157"/>
    </source>
</evidence>
<dbReference type="Gene3D" id="3.50.50.60">
    <property type="entry name" value="FAD/NAD(P)-binding domain"/>
    <property type="match status" value="1"/>
</dbReference>
<reference evidence="8 9" key="1">
    <citation type="journal article" date="2015" name="Int. J. Syst. Evol. Microbiol.">
        <title>Sporolactobacillus shoreae sp. nov. and Sporolactobacillus spathodeae sp. nov., two spore-forming lactic acid bacteria isolated from tree barks in Thailand.</title>
        <authorList>
            <person name="Thamacharoensuk T."/>
            <person name="Kitahara M."/>
            <person name="Ohkuma M."/>
            <person name="Thongchul N."/>
            <person name="Tanasupawat S."/>
        </authorList>
    </citation>
    <scope>NUCLEOTIDE SEQUENCE [LARGE SCALE GENOMIC DNA]</scope>
    <source>
        <strain evidence="8 9">BK92</strain>
    </source>
</reference>
<dbReference type="AlphaFoldDB" id="A0A4Z0GIH3"/>
<dbReference type="Pfam" id="PF00355">
    <property type="entry name" value="Rieske"/>
    <property type="match status" value="1"/>
</dbReference>
<dbReference type="Proteomes" id="UP000298347">
    <property type="component" value="Unassembled WGS sequence"/>
</dbReference>
<evidence type="ECO:0000313" key="8">
    <source>
        <dbReference type="EMBL" id="TGA96603.1"/>
    </source>
</evidence>
<evidence type="ECO:0000256" key="4">
    <source>
        <dbReference type="ARBA" id="ARBA00023014"/>
    </source>
</evidence>
<evidence type="ECO:0000313" key="9">
    <source>
        <dbReference type="Proteomes" id="UP000298347"/>
    </source>
</evidence>
<dbReference type="Gene3D" id="3.30.9.10">
    <property type="entry name" value="D-Amino Acid Oxidase, subunit A, domain 2"/>
    <property type="match status" value="1"/>
</dbReference>
<dbReference type="EMBL" id="SRJD01000022">
    <property type="protein sequence ID" value="TGA96603.1"/>
    <property type="molecule type" value="Genomic_DNA"/>
</dbReference>
<name>A0A4Z0GIH3_9BACL</name>
<dbReference type="InterPro" id="IPR036188">
    <property type="entry name" value="FAD/NAD-bd_sf"/>
</dbReference>
<dbReference type="FunFam" id="2.102.10.10:FF:000014">
    <property type="entry name" value="Oxidoreductase, FAD dependent"/>
    <property type="match status" value="1"/>
</dbReference>
<keyword evidence="5" id="KW-1015">Disulfide bond</keyword>
<dbReference type="InterPro" id="IPR017941">
    <property type="entry name" value="Rieske_2Fe-2S"/>
</dbReference>
<keyword evidence="2" id="KW-0479">Metal-binding</keyword>
<dbReference type="GO" id="GO:0016020">
    <property type="term" value="C:membrane"/>
    <property type="evidence" value="ECO:0007669"/>
    <property type="project" value="InterPro"/>
</dbReference>
<dbReference type="GO" id="GO:0051537">
    <property type="term" value="F:2 iron, 2 sulfur cluster binding"/>
    <property type="evidence" value="ECO:0007669"/>
    <property type="project" value="UniProtKB-KW"/>
</dbReference>
<evidence type="ECO:0000256" key="3">
    <source>
        <dbReference type="ARBA" id="ARBA00023004"/>
    </source>
</evidence>
<dbReference type="PANTHER" id="PTHR13847">
    <property type="entry name" value="SARCOSINE DEHYDROGENASE-RELATED"/>
    <property type="match status" value="1"/>
</dbReference>
<dbReference type="InterPro" id="IPR005805">
    <property type="entry name" value="Rieske_Fe-S_prot_C"/>
</dbReference>
<feature type="region of interest" description="Disordered" evidence="6">
    <location>
        <begin position="501"/>
        <end position="523"/>
    </location>
</feature>
<proteinExistence type="predicted"/>
<keyword evidence="3" id="KW-0408">Iron</keyword>
<sequence>MDENRMNDDFSEENSSLWRDTVHLPAFKPLETDIETEAVIVGGGITGITAAYLLASEGMKVVLIEAAQLASGTSGYTTAKITSQHGLIYDELMAHFGEEKAGLYYRANHEALDWIGQLIQKHEVHACYEMQPAIVYATTDKEAELIEKEKAAYDKLGIPGSLVYSLDLPLAIKNALLMPDQAQFHPLMYLHFMVSELVRMGVPIYENTLAATIETGQSPVVLTKQGYRILARDVLICSHFPFYDNRFYFTRMVPERSYLLACETESVVPGGMYLSAGDPKRSFRSLSLSGKNMALVGGENHKTGRGESTETHFQRLAGFANAVLGENRRISQWSAQDYTTLDKVPYIGKISASQPHIHIAAGYRKWGMTTGTLAAKLLTDQILERENPYSELYNPSRFEADPMIKNFFIENGEIAGHLIKGKLEKSGKFLADLGDDQGAIVSMNGQRAGVYKNKEGKVVMVDTTCPHLGCEVNWNQGERTWDCPCHGSRFSADGAVIDGPAQKPLRKIYSEESSDAGEQNTSS</sequence>
<gene>
    <name evidence="8" type="ORF">E4665_15005</name>
</gene>
<evidence type="ECO:0000256" key="2">
    <source>
        <dbReference type="ARBA" id="ARBA00022723"/>
    </source>
</evidence>
<dbReference type="GO" id="GO:0004497">
    <property type="term" value="F:monooxygenase activity"/>
    <property type="evidence" value="ECO:0007669"/>
    <property type="project" value="UniProtKB-ARBA"/>
</dbReference>
<dbReference type="GO" id="GO:0016705">
    <property type="term" value="F:oxidoreductase activity, acting on paired donors, with incorporation or reduction of molecular oxygen"/>
    <property type="evidence" value="ECO:0007669"/>
    <property type="project" value="UniProtKB-ARBA"/>
</dbReference>
<evidence type="ECO:0000259" key="7">
    <source>
        <dbReference type="PROSITE" id="PS51296"/>
    </source>
</evidence>
<dbReference type="CDD" id="cd03477">
    <property type="entry name" value="Rieske_YhfW_C"/>
    <property type="match status" value="1"/>
</dbReference>
<dbReference type="InterPro" id="IPR006076">
    <property type="entry name" value="FAD-dep_OxRdtase"/>
</dbReference>
<dbReference type="SUPFAM" id="SSF51905">
    <property type="entry name" value="FAD/NAD(P)-binding domain"/>
    <property type="match status" value="1"/>
</dbReference>
<feature type="domain" description="Rieske" evidence="7">
    <location>
        <begin position="425"/>
        <end position="519"/>
    </location>
</feature>
<dbReference type="PROSITE" id="PS51296">
    <property type="entry name" value="RIESKE"/>
    <property type="match status" value="1"/>
</dbReference>
<dbReference type="InterPro" id="IPR038010">
    <property type="entry name" value="YhfW_C"/>
</dbReference>
<dbReference type="RefSeq" id="WP_135349610.1">
    <property type="nucleotide sequence ID" value="NZ_SRJD01000022.1"/>
</dbReference>
<dbReference type="Gene3D" id="2.102.10.10">
    <property type="entry name" value="Rieske [2Fe-2S] iron-sulphur domain"/>
    <property type="match status" value="1"/>
</dbReference>
<dbReference type="PANTHER" id="PTHR13847:SF274">
    <property type="entry name" value="RIESKE 2FE-2S IRON-SULFUR PROTEIN YHFW-RELATED"/>
    <property type="match status" value="1"/>
</dbReference>
<evidence type="ECO:0000256" key="1">
    <source>
        <dbReference type="ARBA" id="ARBA00022714"/>
    </source>
</evidence>